<feature type="transmembrane region" description="Helical" evidence="1">
    <location>
        <begin position="49"/>
        <end position="73"/>
    </location>
</feature>
<comment type="caution">
    <text evidence="2">The sequence shown here is derived from an EMBL/GenBank/DDBJ whole genome shotgun (WGS) entry which is preliminary data.</text>
</comment>
<evidence type="ECO:0000313" key="3">
    <source>
        <dbReference type="Proteomes" id="UP001597215"/>
    </source>
</evidence>
<reference evidence="3" key="1">
    <citation type="journal article" date="2019" name="Int. J. Syst. Evol. Microbiol.">
        <title>The Global Catalogue of Microorganisms (GCM) 10K type strain sequencing project: providing services to taxonomists for standard genome sequencing and annotation.</title>
        <authorList>
            <consortium name="The Broad Institute Genomics Platform"/>
            <consortium name="The Broad Institute Genome Sequencing Center for Infectious Disease"/>
            <person name="Wu L."/>
            <person name="Ma J."/>
        </authorList>
    </citation>
    <scope>NUCLEOTIDE SEQUENCE [LARGE SCALE GENOMIC DNA]</scope>
    <source>
        <strain evidence="3">CGMCC 1.12449</strain>
    </source>
</reference>
<name>A0ABW4MGL3_9SPHN</name>
<feature type="transmembrane region" description="Helical" evidence="1">
    <location>
        <begin position="85"/>
        <end position="104"/>
    </location>
</feature>
<dbReference type="Proteomes" id="UP001597215">
    <property type="component" value="Unassembled WGS sequence"/>
</dbReference>
<feature type="transmembrane region" description="Helical" evidence="1">
    <location>
        <begin position="124"/>
        <end position="141"/>
    </location>
</feature>
<protein>
    <recommendedName>
        <fullName evidence="4">DUF2306 domain-containing protein</fullName>
    </recommendedName>
</protein>
<feature type="transmembrane region" description="Helical" evidence="1">
    <location>
        <begin position="208"/>
        <end position="234"/>
    </location>
</feature>
<evidence type="ECO:0000313" key="2">
    <source>
        <dbReference type="EMBL" id="MFD1767940.1"/>
    </source>
</evidence>
<dbReference type="RefSeq" id="WP_381515988.1">
    <property type="nucleotide sequence ID" value="NZ_JBHUEL010000011.1"/>
</dbReference>
<feature type="transmembrane region" description="Helical" evidence="1">
    <location>
        <begin position="177"/>
        <end position="196"/>
    </location>
</feature>
<accession>A0ABW4MGL3</accession>
<sequence>MATAAQTIDAERRFYGRMALAIIIAIFIGFAPSFYLMQMVSYPRPNPPLTVMTMLHGLVATGWLAIFYTQVRLVAAKRRDVHRQLGVWGMALGAAVIPIAYLTAMQAIPRGLHPPIIDAESWSAVPLLAVPAMALLLWMGWRNRIDPQAHKRFMLVFTICMVEPGLGRWPVFPPTMAGHVISNLLAFAFIIPLVMWDRKTIGSLHWATKVAMGALAFGCFARYIVWGLGIWPAVVRVLPG</sequence>
<evidence type="ECO:0008006" key="4">
    <source>
        <dbReference type="Google" id="ProtNLM"/>
    </source>
</evidence>
<dbReference type="EMBL" id="JBHUEL010000011">
    <property type="protein sequence ID" value="MFD1767940.1"/>
    <property type="molecule type" value="Genomic_DNA"/>
</dbReference>
<keyword evidence="3" id="KW-1185">Reference proteome</keyword>
<keyword evidence="1" id="KW-1133">Transmembrane helix</keyword>
<evidence type="ECO:0000256" key="1">
    <source>
        <dbReference type="SAM" id="Phobius"/>
    </source>
</evidence>
<feature type="transmembrane region" description="Helical" evidence="1">
    <location>
        <begin position="153"/>
        <end position="171"/>
    </location>
</feature>
<gene>
    <name evidence="2" type="ORF">ACFSAG_13915</name>
</gene>
<keyword evidence="1" id="KW-0472">Membrane</keyword>
<organism evidence="2 3">
    <name type="scientific">Sphingorhabdus buctiana</name>
    <dbReference type="NCBI Taxonomy" id="1508805"/>
    <lineage>
        <taxon>Bacteria</taxon>
        <taxon>Pseudomonadati</taxon>
        <taxon>Pseudomonadota</taxon>
        <taxon>Alphaproteobacteria</taxon>
        <taxon>Sphingomonadales</taxon>
        <taxon>Sphingomonadaceae</taxon>
        <taxon>Sphingorhabdus</taxon>
    </lineage>
</organism>
<keyword evidence="1" id="KW-0812">Transmembrane</keyword>
<feature type="transmembrane region" description="Helical" evidence="1">
    <location>
        <begin position="18"/>
        <end position="37"/>
    </location>
</feature>
<proteinExistence type="predicted"/>